<sequence>MYQGRLRIFRGNIGRFKRRIAFILILVFSLINIAKSETVKLNNLKIKPEDLKKTFNPVANKFNQKTITAIIIDAGHGGKDPGSIGINKIKEKDIVLSFSLELKEELKKILPNVDIVLTRDKDTYPTLQERYKIANTAAKIETDKPENALFISVHANASLSPSAKGFEAYFITAQESSEYARAVSMLENSALVKFDKIDASKYEENSSQLTHNYMLVEQYQKESRLLAQSIVDEVYKVSGISKRNKPVQNALFYVLKGSIMPSTLIEIGFITNEEDAKFMNTKETRIKMVKATALGIKKFIKEFEDTKGFTK</sequence>
<evidence type="ECO:0000256" key="3">
    <source>
        <dbReference type="ARBA" id="ARBA00022801"/>
    </source>
</evidence>
<evidence type="ECO:0000259" key="4">
    <source>
        <dbReference type="SMART" id="SM00646"/>
    </source>
</evidence>
<dbReference type="SMART" id="SM00646">
    <property type="entry name" value="Ami_3"/>
    <property type="match status" value="1"/>
</dbReference>
<organism evidence="5 6">
    <name type="scientific">Brachyspira aalborgi</name>
    <dbReference type="NCBI Taxonomy" id="29522"/>
    <lineage>
        <taxon>Bacteria</taxon>
        <taxon>Pseudomonadati</taxon>
        <taxon>Spirochaetota</taxon>
        <taxon>Spirochaetia</taxon>
        <taxon>Brachyspirales</taxon>
        <taxon>Brachyspiraceae</taxon>
        <taxon>Brachyspira</taxon>
    </lineage>
</organism>
<dbReference type="Proteomes" id="UP000325116">
    <property type="component" value="Unassembled WGS sequence"/>
</dbReference>
<accession>A0A5C8CH73</accession>
<evidence type="ECO:0000256" key="2">
    <source>
        <dbReference type="ARBA" id="ARBA00011901"/>
    </source>
</evidence>
<dbReference type="PANTHER" id="PTHR30404:SF0">
    <property type="entry name" value="N-ACETYLMURAMOYL-L-ALANINE AMIDASE AMIC"/>
    <property type="match status" value="1"/>
</dbReference>
<evidence type="ECO:0000313" key="6">
    <source>
        <dbReference type="Proteomes" id="UP000325116"/>
    </source>
</evidence>
<dbReference type="CDD" id="cd02696">
    <property type="entry name" value="MurNAc-LAA"/>
    <property type="match status" value="1"/>
</dbReference>
<gene>
    <name evidence="5" type="ORF">EPJ80_05345</name>
</gene>
<dbReference type="GO" id="GO:0009253">
    <property type="term" value="P:peptidoglycan catabolic process"/>
    <property type="evidence" value="ECO:0007669"/>
    <property type="project" value="InterPro"/>
</dbReference>
<dbReference type="PANTHER" id="PTHR30404">
    <property type="entry name" value="N-ACETYLMURAMOYL-L-ALANINE AMIDASE"/>
    <property type="match status" value="1"/>
</dbReference>
<comment type="catalytic activity">
    <reaction evidence="1">
        <text>Hydrolyzes the link between N-acetylmuramoyl residues and L-amino acid residues in certain cell-wall glycopeptides.</text>
        <dbReference type="EC" id="3.5.1.28"/>
    </reaction>
</comment>
<dbReference type="GO" id="GO:0008745">
    <property type="term" value="F:N-acetylmuramoyl-L-alanine amidase activity"/>
    <property type="evidence" value="ECO:0007669"/>
    <property type="project" value="UniProtKB-EC"/>
</dbReference>
<dbReference type="EMBL" id="SAXT01000004">
    <property type="protein sequence ID" value="TXJ12218.1"/>
    <property type="molecule type" value="Genomic_DNA"/>
</dbReference>
<proteinExistence type="predicted"/>
<protein>
    <recommendedName>
        <fullName evidence="2">N-acetylmuramoyl-L-alanine amidase</fullName>
        <ecNumber evidence="2">3.5.1.28</ecNumber>
    </recommendedName>
</protein>
<reference evidence="5 6" key="1">
    <citation type="journal article" date="1992" name="Lakartidningen">
        <title>[Penicillin V and not amoxicillin is the first choice preparation in acute otitis].</title>
        <authorList>
            <person name="Kamme C."/>
            <person name="Lundgren K."/>
            <person name="Prellner K."/>
        </authorList>
    </citation>
    <scope>NUCLEOTIDE SEQUENCE [LARGE SCALE GENOMIC DNA]</scope>
    <source>
        <strain evidence="5 6">W1</strain>
    </source>
</reference>
<dbReference type="EC" id="3.5.1.28" evidence="2"/>
<dbReference type="Gene3D" id="3.40.630.40">
    <property type="entry name" value="Zn-dependent exopeptidases"/>
    <property type="match status" value="1"/>
</dbReference>
<dbReference type="Pfam" id="PF01520">
    <property type="entry name" value="Amidase_3"/>
    <property type="match status" value="1"/>
</dbReference>
<comment type="caution">
    <text evidence="5">The sequence shown here is derived from an EMBL/GenBank/DDBJ whole genome shotgun (WGS) entry which is preliminary data.</text>
</comment>
<dbReference type="GO" id="GO:0030288">
    <property type="term" value="C:outer membrane-bounded periplasmic space"/>
    <property type="evidence" value="ECO:0007669"/>
    <property type="project" value="TreeGrafter"/>
</dbReference>
<dbReference type="AlphaFoldDB" id="A0A5C8CH73"/>
<dbReference type="SUPFAM" id="SSF53187">
    <property type="entry name" value="Zn-dependent exopeptidases"/>
    <property type="match status" value="1"/>
</dbReference>
<name>A0A5C8CH73_9SPIR</name>
<dbReference type="FunFam" id="3.40.630.40:FF:000005">
    <property type="entry name" value="N-acetylmuramoyl-L-alanine amidase (AmiA)"/>
    <property type="match status" value="1"/>
</dbReference>
<keyword evidence="3" id="KW-0378">Hydrolase</keyword>
<evidence type="ECO:0000313" key="5">
    <source>
        <dbReference type="EMBL" id="TXJ12218.1"/>
    </source>
</evidence>
<feature type="domain" description="MurNAc-LAA" evidence="4">
    <location>
        <begin position="134"/>
        <end position="297"/>
    </location>
</feature>
<dbReference type="InterPro" id="IPR050695">
    <property type="entry name" value="N-acetylmuramoyl_amidase_3"/>
</dbReference>
<dbReference type="InterPro" id="IPR002508">
    <property type="entry name" value="MurNAc-LAA_cat"/>
</dbReference>
<evidence type="ECO:0000256" key="1">
    <source>
        <dbReference type="ARBA" id="ARBA00001561"/>
    </source>
</evidence>